<dbReference type="Proteomes" id="UP000195652">
    <property type="component" value="Chromosome"/>
</dbReference>
<reference evidence="2 3" key="3">
    <citation type="journal article" date="2020" name="Int. J. Syst. Evol. Microbiol.">
        <title>Corynebacterium silvaticum sp. nov., a unique group of NTTB corynebacteria in wild boar and roe deer.</title>
        <authorList>
            <person name="Dangel A."/>
            <person name="Berger A."/>
            <person name="Rau J."/>
            <person name="Eisenberg T."/>
            <person name="Kampfer P."/>
            <person name="Margos G."/>
            <person name="Contzen M."/>
            <person name="Busse H.J."/>
            <person name="Konrad R."/>
            <person name="Peters M."/>
            <person name="Sting R."/>
            <person name="Sing A."/>
        </authorList>
    </citation>
    <scope>NUCLEOTIDE SEQUENCE [LARGE SCALE GENOMIC DNA]</scope>
    <source>
        <strain evidence="2 3">PO100/5</strain>
    </source>
</reference>
<evidence type="ECO:0000313" key="2">
    <source>
        <dbReference type="EMBL" id="ARU46168.1"/>
    </source>
</evidence>
<keyword evidence="1" id="KW-0812">Transmembrane</keyword>
<reference evidence="2 3" key="4">
    <citation type="journal article" date="2020" name="PLoS ONE">
        <title>Taxonomic classification of strain PO100/5 shows a broader geographic distribution and genetic markers of the recently described Corynebacterium silvaticum.</title>
        <authorList>
            <person name="Viana M.V.C."/>
            <person name="Profeta R."/>
            <person name="da Silva A.L."/>
            <person name="Hurtado R."/>
            <person name="Cerqueira J.C."/>
            <person name="Ribeiro B.F.S."/>
            <person name="Almeida M.O."/>
            <person name="Morais-Rodrigues F."/>
            <person name="Soares S.C."/>
            <person name="Oliveira M."/>
            <person name="Tavares L."/>
            <person name="Figueiredo H."/>
            <person name="Wattam A.R."/>
            <person name="Barh D."/>
            <person name="Ghosh P."/>
            <person name="Silva A."/>
            <person name="Azevedo V."/>
        </authorList>
    </citation>
    <scope>NUCLEOTIDE SEQUENCE [LARGE SCALE GENOMIC DNA]</scope>
    <source>
        <strain evidence="2 3">PO100/5</strain>
    </source>
</reference>
<feature type="transmembrane region" description="Helical" evidence="1">
    <location>
        <begin position="50"/>
        <end position="69"/>
    </location>
</feature>
<protein>
    <submittedName>
        <fullName evidence="2">Uncharacterized protein</fullName>
    </submittedName>
</protein>
<dbReference type="KEGG" id="csil:CBE74_06350"/>
<evidence type="ECO:0000313" key="3">
    <source>
        <dbReference type="Proteomes" id="UP000195652"/>
    </source>
</evidence>
<accession>A0A7Y4LGF2</accession>
<proteinExistence type="predicted"/>
<organism evidence="2 3">
    <name type="scientific">Corynebacterium silvaticum</name>
    <dbReference type="NCBI Taxonomy" id="2320431"/>
    <lineage>
        <taxon>Bacteria</taxon>
        <taxon>Bacillati</taxon>
        <taxon>Actinomycetota</taxon>
        <taxon>Actinomycetes</taxon>
        <taxon>Mycobacteriales</taxon>
        <taxon>Corynebacteriaceae</taxon>
        <taxon>Corynebacterium</taxon>
    </lineage>
</organism>
<dbReference type="RefSeq" id="WP_087453984.1">
    <property type="nucleotide sequence ID" value="NZ_CP021417.2"/>
</dbReference>
<reference evidence="2 3" key="2">
    <citation type="journal article" date="2020" name="Antonie Van Leeuwenhoek">
        <title>Phylogenomic characterisation of a novel corynebacterial species pathogenic to animals.</title>
        <authorList>
            <person name="Moller J."/>
            <person name="Musella L."/>
            <person name="Melnikov V."/>
            <person name="Geissdorfer W."/>
            <person name="Burkovski A."/>
            <person name="Sangal V."/>
        </authorList>
    </citation>
    <scope>NUCLEOTIDE SEQUENCE [LARGE SCALE GENOMIC DNA]</scope>
    <source>
        <strain evidence="2 3">PO100/5</strain>
    </source>
</reference>
<gene>
    <name evidence="2" type="ORF">CBE74_06350</name>
</gene>
<name>A0A7Y4LGF2_9CORY</name>
<sequence length="130" mass="13789">MSKASAAQPSHSTIPVGIRVGGAFVAIAFVLFIFTFVQVATVGWMQPVAVTARFLFIVIAAGVFGGFATIRKDQAASRLQVGALIVALALVVAGRFLSPEPIVVWQQYWLPIYGTLALVFGLVARQAAIK</sequence>
<dbReference type="AlphaFoldDB" id="A0A7Y4LGF2"/>
<evidence type="ECO:0000256" key="1">
    <source>
        <dbReference type="SAM" id="Phobius"/>
    </source>
</evidence>
<keyword evidence="1" id="KW-0472">Membrane</keyword>
<dbReference type="OrthoDB" id="4421883at2"/>
<reference evidence="2 3" key="1">
    <citation type="journal article" date="2014" name="BMC Vet. Res.">
        <title>First report of Corynebacterium pseudotuberculosis from caseous lymphadenitis lesions in Black Alentejano pig (Sus scrofa domesticus).</title>
        <authorList>
            <person name="Oliveira M."/>
            <person name="Barroco C."/>
            <person name="Mottola C."/>
            <person name="Santos R."/>
            <person name="Lemsaddek A."/>
            <person name="Tavares L."/>
            <person name="Semedo-Lemsaddek T."/>
        </authorList>
    </citation>
    <scope>NUCLEOTIDE SEQUENCE [LARGE SCALE GENOMIC DNA]</scope>
    <source>
        <strain evidence="2 3">PO100/5</strain>
    </source>
</reference>
<dbReference type="EMBL" id="CP021417">
    <property type="protein sequence ID" value="ARU46168.1"/>
    <property type="molecule type" value="Genomic_DNA"/>
</dbReference>
<keyword evidence="1" id="KW-1133">Transmembrane helix</keyword>
<dbReference type="GeneID" id="75007871"/>
<feature type="transmembrane region" description="Helical" evidence="1">
    <location>
        <begin position="20"/>
        <end position="44"/>
    </location>
</feature>
<feature type="transmembrane region" description="Helical" evidence="1">
    <location>
        <begin position="81"/>
        <end position="98"/>
    </location>
</feature>
<keyword evidence="3" id="KW-1185">Reference proteome</keyword>
<feature type="transmembrane region" description="Helical" evidence="1">
    <location>
        <begin position="110"/>
        <end position="128"/>
    </location>
</feature>